<dbReference type="Gene3D" id="2.70.150.10">
    <property type="entry name" value="Calcium-transporting ATPase, cytoplasmic transduction domain A"/>
    <property type="match status" value="1"/>
</dbReference>
<dbReference type="GO" id="GO:0046872">
    <property type="term" value="F:metal ion binding"/>
    <property type="evidence" value="ECO:0007669"/>
    <property type="project" value="UniProtKB-KW"/>
</dbReference>
<comment type="similarity">
    <text evidence="2 8">Belongs to the cation transport ATPase (P-type) (TC 3.A.3) family. Type IB subfamily.</text>
</comment>
<evidence type="ECO:0000256" key="5">
    <source>
        <dbReference type="ARBA" id="ARBA00023136"/>
    </source>
</evidence>
<dbReference type="GO" id="GO:0016463">
    <property type="term" value="F:P-type zinc transporter activity"/>
    <property type="evidence" value="ECO:0007669"/>
    <property type="project" value="UniProtKB-EC"/>
</dbReference>
<evidence type="ECO:0000259" key="9">
    <source>
        <dbReference type="Pfam" id="PF00122"/>
    </source>
</evidence>
<dbReference type="NCBIfam" id="TIGR01525">
    <property type="entry name" value="ATPase-IB_hvy"/>
    <property type="match status" value="1"/>
</dbReference>
<feature type="transmembrane region" description="Helical" evidence="8">
    <location>
        <begin position="564"/>
        <end position="583"/>
    </location>
</feature>
<proteinExistence type="inferred from homology"/>
<dbReference type="InterPro" id="IPR059000">
    <property type="entry name" value="ATPase_P-type_domA"/>
</dbReference>
<dbReference type="GO" id="GO:0016887">
    <property type="term" value="F:ATP hydrolysis activity"/>
    <property type="evidence" value="ECO:0007669"/>
    <property type="project" value="InterPro"/>
</dbReference>
<dbReference type="InterPro" id="IPR036412">
    <property type="entry name" value="HAD-like_sf"/>
</dbReference>
<feature type="domain" description="P-type ATPase A" evidence="9">
    <location>
        <begin position="119"/>
        <end position="218"/>
    </location>
</feature>
<dbReference type="NCBIfam" id="TIGR01494">
    <property type="entry name" value="ATPase_P-type"/>
    <property type="match status" value="1"/>
</dbReference>
<keyword evidence="5 8" id="KW-0472">Membrane</keyword>
<dbReference type="InterPro" id="IPR051014">
    <property type="entry name" value="Cation_Transport_ATPase_IB"/>
</dbReference>
<feature type="transmembrane region" description="Helical" evidence="8">
    <location>
        <begin position="38"/>
        <end position="58"/>
    </location>
</feature>
<dbReference type="SUPFAM" id="SSF81665">
    <property type="entry name" value="Calcium ATPase, transmembrane domain M"/>
    <property type="match status" value="1"/>
</dbReference>
<keyword evidence="3 8" id="KW-0812">Transmembrane</keyword>
<dbReference type="GO" id="GO:0005886">
    <property type="term" value="C:plasma membrane"/>
    <property type="evidence" value="ECO:0007669"/>
    <property type="project" value="UniProtKB-SubCell"/>
</dbReference>
<sequence length="621" mass="67788">MMTSIQYKYQWQSYIAFFSLLAISVHLFMRFFDPSLSLFPLFLLIIIGGIPLFLQILFKLFQGNLGADLLAAIALLTGVILDEYLAASLIILMLASGQTLEVFAMRKASSVLLALVKRMPSIAHRKIAKDVEDISLQEIHIHDELLVYPHETCPVDGVVIEGHGSMDESYLTGEPYQISKAPGTNVLSGAINGESLLIVKTIALPADSRFASIVKVLQEAEQKRPSIRRLGDQIGAIFAPVALVFAFATWYFTGDAVRFLSVLVIATPCPLLIAIPITLISAISRAAKQAIIIKDPTVLERLITCKTAIFDKTGTLTYGKPTLTEIITAPNYTQEMILQYVASIERYSKHPLAHAVLNAARKENVILLNSVNVSEEPGQGLRGIINKHLIEITGRKKVLEALPQYANLLPPTSPGLECIVLVDKKYAAALRFHDSPRPESKSFISHLTPYHQFKKIMLVSGDRESEVSYLGKLLNVKELYASQSPEQKLALVRQERLKAPTVFMGDGINDAPALTAATVGIAFGQASNVTAEAAGAVIMENTLSKVDELIHLSLYTRKITLQSALGGMILSLIGMIFAAIGLINPVTGALLQELIDILAILNALRLTCGTKIKIDLPNDSE</sequence>
<dbReference type="InterPro" id="IPR027256">
    <property type="entry name" value="P-typ_ATPase_IB"/>
</dbReference>
<dbReference type="STRING" id="45071.Lpar_1892"/>
<evidence type="ECO:0000256" key="2">
    <source>
        <dbReference type="ARBA" id="ARBA00006024"/>
    </source>
</evidence>
<dbReference type="SUPFAM" id="SSF81653">
    <property type="entry name" value="Calcium ATPase, transduction domain A"/>
    <property type="match status" value="1"/>
</dbReference>
<dbReference type="Pfam" id="PF00702">
    <property type="entry name" value="Hydrolase"/>
    <property type="match status" value="1"/>
</dbReference>
<comment type="catalytic activity">
    <reaction evidence="7">
        <text>Zn(2+)(in) + ATP + H2O = Zn(2+)(out) + ADP + phosphate + H(+)</text>
        <dbReference type="Rhea" id="RHEA:20621"/>
        <dbReference type="ChEBI" id="CHEBI:15377"/>
        <dbReference type="ChEBI" id="CHEBI:15378"/>
        <dbReference type="ChEBI" id="CHEBI:29105"/>
        <dbReference type="ChEBI" id="CHEBI:30616"/>
        <dbReference type="ChEBI" id="CHEBI:43474"/>
        <dbReference type="ChEBI" id="CHEBI:456216"/>
        <dbReference type="EC" id="7.2.2.12"/>
    </reaction>
</comment>
<dbReference type="PROSITE" id="PS00154">
    <property type="entry name" value="ATPASE_E1_E2"/>
    <property type="match status" value="1"/>
</dbReference>
<feature type="transmembrane region" description="Helical" evidence="8">
    <location>
        <begin position="12"/>
        <end position="32"/>
    </location>
</feature>
<dbReference type="PANTHER" id="PTHR48085:SF5">
    <property type="entry name" value="CADMIUM_ZINC-TRANSPORTING ATPASE HMA4-RELATED"/>
    <property type="match status" value="1"/>
</dbReference>
<dbReference type="PANTHER" id="PTHR48085">
    <property type="entry name" value="CADMIUM/ZINC-TRANSPORTING ATPASE HMA2-RELATED"/>
    <property type="match status" value="1"/>
</dbReference>
<dbReference type="Gene3D" id="3.40.50.1000">
    <property type="entry name" value="HAD superfamily/HAD-like"/>
    <property type="match status" value="1"/>
</dbReference>
<keyword evidence="8" id="KW-1003">Cell membrane</keyword>
<dbReference type="EC" id="7.2.2.12" evidence="6"/>
<dbReference type="PATRIC" id="fig|45071.6.peg.2030"/>
<dbReference type="SUPFAM" id="SSF56784">
    <property type="entry name" value="HAD-like"/>
    <property type="match status" value="1"/>
</dbReference>
<dbReference type="AlphaFoldDB" id="A0A1E5JW69"/>
<dbReference type="Gene3D" id="3.40.1110.10">
    <property type="entry name" value="Calcium-transporting ATPase, cytoplasmic domain N"/>
    <property type="match status" value="1"/>
</dbReference>
<dbReference type="InterPro" id="IPR023214">
    <property type="entry name" value="HAD_sf"/>
</dbReference>
<evidence type="ECO:0000313" key="11">
    <source>
        <dbReference type="Proteomes" id="UP000095229"/>
    </source>
</evidence>
<dbReference type="InterPro" id="IPR023299">
    <property type="entry name" value="ATPase_P-typ_cyto_dom_N"/>
</dbReference>
<protein>
    <recommendedName>
        <fullName evidence="6">P-type Zn(2+) transporter</fullName>
        <ecNumber evidence="6">7.2.2.12</ecNumber>
    </recommendedName>
</protein>
<dbReference type="GO" id="GO:0015086">
    <property type="term" value="F:cadmium ion transmembrane transporter activity"/>
    <property type="evidence" value="ECO:0007669"/>
    <property type="project" value="TreeGrafter"/>
</dbReference>
<organism evidence="10 11">
    <name type="scientific">Legionella parisiensis</name>
    <dbReference type="NCBI Taxonomy" id="45071"/>
    <lineage>
        <taxon>Bacteria</taxon>
        <taxon>Pseudomonadati</taxon>
        <taxon>Pseudomonadota</taxon>
        <taxon>Gammaproteobacteria</taxon>
        <taxon>Legionellales</taxon>
        <taxon>Legionellaceae</taxon>
        <taxon>Legionella</taxon>
    </lineage>
</organism>
<comment type="subcellular location">
    <subcellularLocation>
        <location evidence="8">Cell membrane</location>
    </subcellularLocation>
    <subcellularLocation>
        <location evidence="1">Membrane</location>
    </subcellularLocation>
</comment>
<feature type="transmembrane region" description="Helical" evidence="8">
    <location>
        <begin position="259"/>
        <end position="283"/>
    </location>
</feature>
<reference evidence="10 11" key="1">
    <citation type="submission" date="2016-02" db="EMBL/GenBank/DDBJ databases">
        <title>Secondary metabolites in Legionella.</title>
        <authorList>
            <person name="Tobias N.J."/>
            <person name="Bode H.B."/>
        </authorList>
    </citation>
    <scope>NUCLEOTIDE SEQUENCE [LARGE SCALE GENOMIC DNA]</scope>
    <source>
        <strain evidence="10 11">DSM 19216</strain>
    </source>
</reference>
<evidence type="ECO:0000256" key="6">
    <source>
        <dbReference type="ARBA" id="ARBA00039097"/>
    </source>
</evidence>
<dbReference type="GO" id="GO:0005524">
    <property type="term" value="F:ATP binding"/>
    <property type="evidence" value="ECO:0007669"/>
    <property type="project" value="UniProtKB-UniRule"/>
</dbReference>
<dbReference type="InterPro" id="IPR018303">
    <property type="entry name" value="ATPase_P-typ_P_site"/>
</dbReference>
<keyword evidence="8" id="KW-0479">Metal-binding</keyword>
<comment type="caution">
    <text evidence="10">The sequence shown here is derived from an EMBL/GenBank/DDBJ whole genome shotgun (WGS) entry which is preliminary data.</text>
</comment>
<dbReference type="Proteomes" id="UP000095229">
    <property type="component" value="Unassembled WGS sequence"/>
</dbReference>
<keyword evidence="11" id="KW-1185">Reference proteome</keyword>
<feature type="transmembrane region" description="Helical" evidence="8">
    <location>
        <begin position="234"/>
        <end position="253"/>
    </location>
</feature>
<gene>
    <name evidence="10" type="primary">silP_1</name>
    <name evidence="10" type="ORF">lpari_00260</name>
</gene>
<evidence type="ECO:0000256" key="3">
    <source>
        <dbReference type="ARBA" id="ARBA00022692"/>
    </source>
</evidence>
<accession>A0A1E5JW69</accession>
<evidence type="ECO:0000256" key="4">
    <source>
        <dbReference type="ARBA" id="ARBA00022989"/>
    </source>
</evidence>
<dbReference type="EMBL" id="LSOG01000005">
    <property type="protein sequence ID" value="OEH48730.1"/>
    <property type="molecule type" value="Genomic_DNA"/>
</dbReference>
<evidence type="ECO:0000256" key="1">
    <source>
        <dbReference type="ARBA" id="ARBA00004370"/>
    </source>
</evidence>
<keyword evidence="8" id="KW-0067">ATP-binding</keyword>
<keyword evidence="4 8" id="KW-1133">Transmembrane helix</keyword>
<dbReference type="Pfam" id="PF00122">
    <property type="entry name" value="E1-E2_ATPase"/>
    <property type="match status" value="1"/>
</dbReference>
<evidence type="ECO:0000256" key="7">
    <source>
        <dbReference type="ARBA" id="ARBA00047308"/>
    </source>
</evidence>
<keyword evidence="8" id="KW-0547">Nucleotide-binding</keyword>
<evidence type="ECO:0000256" key="8">
    <source>
        <dbReference type="RuleBase" id="RU362081"/>
    </source>
</evidence>
<dbReference type="PRINTS" id="PR00119">
    <property type="entry name" value="CATATPASE"/>
</dbReference>
<evidence type="ECO:0000313" key="10">
    <source>
        <dbReference type="EMBL" id="OEH48730.1"/>
    </source>
</evidence>
<dbReference type="InterPro" id="IPR001757">
    <property type="entry name" value="P_typ_ATPase"/>
</dbReference>
<feature type="transmembrane region" description="Helical" evidence="8">
    <location>
        <begin position="70"/>
        <end position="94"/>
    </location>
</feature>
<dbReference type="InterPro" id="IPR008250">
    <property type="entry name" value="ATPase_P-typ_transduc_dom_A_sf"/>
</dbReference>
<dbReference type="InterPro" id="IPR023298">
    <property type="entry name" value="ATPase_P-typ_TM_dom_sf"/>
</dbReference>
<name>A0A1E5JW69_9GAMM</name>